<keyword evidence="1" id="KW-0812">Transmembrane</keyword>
<evidence type="ECO:0008006" key="4">
    <source>
        <dbReference type="Google" id="ProtNLM"/>
    </source>
</evidence>
<evidence type="ECO:0000313" key="3">
    <source>
        <dbReference type="Proteomes" id="UP001165263"/>
    </source>
</evidence>
<feature type="transmembrane region" description="Helical" evidence="1">
    <location>
        <begin position="102"/>
        <end position="123"/>
    </location>
</feature>
<sequence length="145" mass="15104">MNGAGGTNGGTGQFFLGLVLMCGGFYLLLNSVVVSSSFGLGTRLFGVGGYGITGGIVLIPLVIGIAMIFYNARNVLGWLLSICAFAALVFGVIASVNMSLRTMSAFELICILTLAFGGLGLFLRSLRSAAREEEAAAAPERRLRS</sequence>
<proteinExistence type="predicted"/>
<dbReference type="RefSeq" id="WP_259449265.1">
    <property type="nucleotide sequence ID" value="NZ_CP119520.1"/>
</dbReference>
<keyword evidence="1" id="KW-1133">Transmembrane helix</keyword>
<feature type="transmembrane region" description="Helical" evidence="1">
    <location>
        <begin position="76"/>
        <end position="96"/>
    </location>
</feature>
<gene>
    <name evidence="2" type="ORF">NX786_12460</name>
</gene>
<accession>A0ABT2BYC2</accession>
<name>A0ABT2BYC2_9BURK</name>
<keyword evidence="3" id="KW-1185">Reference proteome</keyword>
<evidence type="ECO:0000313" key="2">
    <source>
        <dbReference type="EMBL" id="MCS0630147.1"/>
    </source>
</evidence>
<protein>
    <recommendedName>
        <fullName evidence="4">DUF4383 domain-containing protein</fullName>
    </recommendedName>
</protein>
<organism evidence="2 3">
    <name type="scientific">Telluria mixta</name>
    <dbReference type="NCBI Taxonomy" id="34071"/>
    <lineage>
        <taxon>Bacteria</taxon>
        <taxon>Pseudomonadati</taxon>
        <taxon>Pseudomonadota</taxon>
        <taxon>Betaproteobacteria</taxon>
        <taxon>Burkholderiales</taxon>
        <taxon>Oxalobacteraceae</taxon>
        <taxon>Telluria group</taxon>
        <taxon>Telluria</taxon>
    </lineage>
</organism>
<feature type="transmembrane region" description="Helical" evidence="1">
    <location>
        <begin position="12"/>
        <end position="29"/>
    </location>
</feature>
<dbReference type="EMBL" id="JANUHC010000004">
    <property type="protein sequence ID" value="MCS0630147.1"/>
    <property type="molecule type" value="Genomic_DNA"/>
</dbReference>
<reference evidence="2" key="1">
    <citation type="submission" date="2022-08" db="EMBL/GenBank/DDBJ databases">
        <title>Reclassification of Massilia species as members of the genera Telluria, Duganella, Pseudoduganella, Mokoshia gen. nov. and Zemynaea gen. nov. using orthogonal and non-orthogonal genome-based approaches.</title>
        <authorList>
            <person name="Bowman J.P."/>
        </authorList>
    </citation>
    <scope>NUCLEOTIDE SEQUENCE</scope>
    <source>
        <strain evidence="2">LMG 11547</strain>
    </source>
</reference>
<keyword evidence="1" id="KW-0472">Membrane</keyword>
<dbReference type="Proteomes" id="UP001165263">
    <property type="component" value="Unassembled WGS sequence"/>
</dbReference>
<feature type="transmembrane region" description="Helical" evidence="1">
    <location>
        <begin position="49"/>
        <end position="69"/>
    </location>
</feature>
<comment type="caution">
    <text evidence="2">The sequence shown here is derived from an EMBL/GenBank/DDBJ whole genome shotgun (WGS) entry which is preliminary data.</text>
</comment>
<evidence type="ECO:0000256" key="1">
    <source>
        <dbReference type="SAM" id="Phobius"/>
    </source>
</evidence>